<accession>A0AAP0RRK1</accession>
<evidence type="ECO:0000313" key="2">
    <source>
        <dbReference type="EMBL" id="KAK9283221.1"/>
    </source>
</evidence>
<keyword evidence="3" id="KW-1185">Reference proteome</keyword>
<evidence type="ECO:0000313" key="3">
    <source>
        <dbReference type="Proteomes" id="UP001415857"/>
    </source>
</evidence>
<name>A0AAP0RRK1_LIQFO</name>
<sequence>MHIWPSLTIRDSFKFAYLKKLEWNLERMNSEKKSPTNQRKLLDGEGEADAVDGNDGKEAVVAPRDSNTSTILGVLREIGMVLSCCYCCFCCGACVD</sequence>
<protein>
    <submittedName>
        <fullName evidence="2">Uncharacterized protein</fullName>
    </submittedName>
</protein>
<organism evidence="2 3">
    <name type="scientific">Liquidambar formosana</name>
    <name type="common">Formosan gum</name>
    <dbReference type="NCBI Taxonomy" id="63359"/>
    <lineage>
        <taxon>Eukaryota</taxon>
        <taxon>Viridiplantae</taxon>
        <taxon>Streptophyta</taxon>
        <taxon>Embryophyta</taxon>
        <taxon>Tracheophyta</taxon>
        <taxon>Spermatophyta</taxon>
        <taxon>Magnoliopsida</taxon>
        <taxon>eudicotyledons</taxon>
        <taxon>Gunneridae</taxon>
        <taxon>Pentapetalae</taxon>
        <taxon>Saxifragales</taxon>
        <taxon>Altingiaceae</taxon>
        <taxon>Liquidambar</taxon>
    </lineage>
</organism>
<feature type="region of interest" description="Disordered" evidence="1">
    <location>
        <begin position="29"/>
        <end position="61"/>
    </location>
</feature>
<proteinExistence type="predicted"/>
<dbReference type="PANTHER" id="PTHR37263:SF2">
    <property type="entry name" value="EXPRESSED PROTEIN"/>
    <property type="match status" value="1"/>
</dbReference>
<gene>
    <name evidence="2" type="ORF">L1049_011457</name>
</gene>
<dbReference type="EMBL" id="JBBPBK010000006">
    <property type="protein sequence ID" value="KAK9283221.1"/>
    <property type="molecule type" value="Genomic_DNA"/>
</dbReference>
<dbReference type="PANTHER" id="PTHR37263">
    <property type="entry name" value="EXPRESSED PROTEIN"/>
    <property type="match status" value="1"/>
</dbReference>
<dbReference type="Proteomes" id="UP001415857">
    <property type="component" value="Unassembled WGS sequence"/>
</dbReference>
<reference evidence="2 3" key="1">
    <citation type="journal article" date="2024" name="Plant J.">
        <title>Genome sequences and population genomics reveal climatic adaptation and genomic divergence between two closely related sweetgum species.</title>
        <authorList>
            <person name="Xu W.Q."/>
            <person name="Ren C.Q."/>
            <person name="Zhang X.Y."/>
            <person name="Comes H.P."/>
            <person name="Liu X.H."/>
            <person name="Li Y.G."/>
            <person name="Kettle C.J."/>
            <person name="Jalonen R."/>
            <person name="Gaisberger H."/>
            <person name="Ma Y.Z."/>
            <person name="Qiu Y.X."/>
        </authorList>
    </citation>
    <scope>NUCLEOTIDE SEQUENCE [LARGE SCALE GENOMIC DNA]</scope>
    <source>
        <strain evidence="2">Hangzhou</strain>
    </source>
</reference>
<dbReference type="AlphaFoldDB" id="A0AAP0RRK1"/>
<comment type="caution">
    <text evidence="2">The sequence shown here is derived from an EMBL/GenBank/DDBJ whole genome shotgun (WGS) entry which is preliminary data.</text>
</comment>
<evidence type="ECO:0000256" key="1">
    <source>
        <dbReference type="SAM" id="MobiDB-lite"/>
    </source>
</evidence>